<dbReference type="Proteomes" id="UP001359886">
    <property type="component" value="Unassembled WGS sequence"/>
</dbReference>
<dbReference type="EMBL" id="JAZHOG010000009">
    <property type="protein sequence ID" value="MEJ8568674.1"/>
    <property type="molecule type" value="Genomic_DNA"/>
</dbReference>
<evidence type="ECO:0000313" key="2">
    <source>
        <dbReference type="Proteomes" id="UP001359886"/>
    </source>
</evidence>
<reference evidence="1 2" key="1">
    <citation type="submission" date="2024-02" db="EMBL/GenBank/DDBJ databases">
        <title>A novel Wenzhouxiangellaceae bacterium, isolated from coastal sediments.</title>
        <authorList>
            <person name="Du Z.-J."/>
            <person name="Ye Y.-Q."/>
            <person name="Zhang X.-Y."/>
        </authorList>
    </citation>
    <scope>NUCLEOTIDE SEQUENCE [LARGE SCALE GENOMIC DNA]</scope>
    <source>
        <strain evidence="1 2">CH-27</strain>
    </source>
</reference>
<evidence type="ECO:0008006" key="3">
    <source>
        <dbReference type="Google" id="ProtNLM"/>
    </source>
</evidence>
<protein>
    <recommendedName>
        <fullName evidence="3">ACT domain-containing protein</fullName>
    </recommendedName>
</protein>
<keyword evidence="2" id="KW-1185">Reference proteome</keyword>
<comment type="caution">
    <text evidence="1">The sequence shown here is derived from an EMBL/GenBank/DDBJ whole genome shotgun (WGS) entry which is preliminary data.</text>
</comment>
<gene>
    <name evidence="1" type="ORF">V3330_13660</name>
</gene>
<accession>A0AAW9RGX6</accession>
<sequence length="117" mass="12624">MASGLPNLTGQQDVYDAGVALDRVASPCAADSEVELTVLLERLPGALLRVFGVLCTFELVPERSLSQCAGPDAIRVVFHFRDLPGHRLDLLVRKLRQLTECFEARVAAPDLAVALPA</sequence>
<proteinExistence type="predicted"/>
<organism evidence="1 2">
    <name type="scientific">Elongatibacter sediminis</name>
    <dbReference type="NCBI Taxonomy" id="3119006"/>
    <lineage>
        <taxon>Bacteria</taxon>
        <taxon>Pseudomonadati</taxon>
        <taxon>Pseudomonadota</taxon>
        <taxon>Gammaproteobacteria</taxon>
        <taxon>Chromatiales</taxon>
        <taxon>Wenzhouxiangellaceae</taxon>
        <taxon>Elongatibacter</taxon>
    </lineage>
</organism>
<evidence type="ECO:0000313" key="1">
    <source>
        <dbReference type="EMBL" id="MEJ8568674.1"/>
    </source>
</evidence>
<name>A0AAW9RGX6_9GAMM</name>
<dbReference type="RefSeq" id="WP_354695997.1">
    <property type="nucleotide sequence ID" value="NZ_JAZHOG010000009.1"/>
</dbReference>
<dbReference type="AlphaFoldDB" id="A0AAW9RGX6"/>